<dbReference type="InterPro" id="IPR004045">
    <property type="entry name" value="Glutathione_S-Trfase_N"/>
</dbReference>
<evidence type="ECO:0000256" key="4">
    <source>
        <dbReference type="ARBA" id="ARBA00022679"/>
    </source>
</evidence>
<keyword evidence="4" id="KW-0808">Transferase</keyword>
<reference evidence="7" key="1">
    <citation type="submission" date="2022-08" db="UniProtKB">
        <authorList>
            <consortium name="EnsemblMetazoa"/>
        </authorList>
    </citation>
    <scope>IDENTIFICATION</scope>
    <source>
        <strain evidence="7">Israel</strain>
    </source>
</reference>
<evidence type="ECO:0000256" key="1">
    <source>
        <dbReference type="ARBA" id="ARBA00009899"/>
    </source>
</evidence>
<dbReference type="Pfam" id="PF00043">
    <property type="entry name" value="GST_C"/>
    <property type="match status" value="1"/>
</dbReference>
<dbReference type="Proteomes" id="UP000092462">
    <property type="component" value="Unassembled WGS sequence"/>
</dbReference>
<evidence type="ECO:0000313" key="7">
    <source>
        <dbReference type="EnsemblMetazoa" id="PPAI006595-PA"/>
    </source>
</evidence>
<dbReference type="Pfam" id="PF02798">
    <property type="entry name" value="GST_N"/>
    <property type="match status" value="1"/>
</dbReference>
<dbReference type="InterPro" id="IPR040079">
    <property type="entry name" value="Glutathione_S-Trfase"/>
</dbReference>
<dbReference type="InterPro" id="IPR010987">
    <property type="entry name" value="Glutathione-S-Trfase_C-like"/>
</dbReference>
<evidence type="ECO:0000256" key="3">
    <source>
        <dbReference type="ARBA" id="ARBA00012452"/>
    </source>
</evidence>
<sequence>VNYQHCVPTLVDNGFSLWESRAILAYLVEKYGKDDALYPKDPENRARVNQMLYFDMGTLYQRFAEYYYPAIFAKAPFSPDGFKKMEDAVGFLNTGLEGRKFAAGDTLTIADMALVATVATYDVFKFDFSKYPNVTRWYESCKKTISGYDEINQKGADEFFAKFGAVLNQ</sequence>
<dbReference type="SFLD" id="SFLDG00358">
    <property type="entry name" value="Main_(cytGST)"/>
    <property type="match status" value="1"/>
</dbReference>
<dbReference type="EnsemblMetazoa" id="PPAI006595-RA">
    <property type="protein sequence ID" value="PPAI006595-PA"/>
    <property type="gene ID" value="PPAI006595"/>
</dbReference>
<dbReference type="PROSITE" id="PS50405">
    <property type="entry name" value="GST_CTER"/>
    <property type="match status" value="1"/>
</dbReference>
<dbReference type="GO" id="GO:0004364">
    <property type="term" value="F:glutathione transferase activity"/>
    <property type="evidence" value="ECO:0007669"/>
    <property type="project" value="UniProtKB-EC"/>
</dbReference>
<dbReference type="InterPro" id="IPR004046">
    <property type="entry name" value="GST_C"/>
</dbReference>
<dbReference type="SUPFAM" id="SSF47616">
    <property type="entry name" value="GST C-terminal domain-like"/>
    <property type="match status" value="1"/>
</dbReference>
<dbReference type="Gene3D" id="3.40.30.10">
    <property type="entry name" value="Glutaredoxin"/>
    <property type="match status" value="1"/>
</dbReference>
<dbReference type="SUPFAM" id="SSF52833">
    <property type="entry name" value="Thioredoxin-like"/>
    <property type="match status" value="1"/>
</dbReference>
<dbReference type="SFLD" id="SFLDS00019">
    <property type="entry name" value="Glutathione_Transferase_(cytos"/>
    <property type="match status" value="1"/>
</dbReference>
<comment type="similarity">
    <text evidence="1">Belongs to the GST superfamily. Theta family.</text>
</comment>
<dbReference type="InterPro" id="IPR036249">
    <property type="entry name" value="Thioredoxin-like_sf"/>
</dbReference>
<dbReference type="EC" id="2.5.1.18" evidence="3"/>
<organism evidence="7 8">
    <name type="scientific">Phlebotomus papatasi</name>
    <name type="common">Sandfly</name>
    <dbReference type="NCBI Taxonomy" id="29031"/>
    <lineage>
        <taxon>Eukaryota</taxon>
        <taxon>Metazoa</taxon>
        <taxon>Ecdysozoa</taxon>
        <taxon>Arthropoda</taxon>
        <taxon>Hexapoda</taxon>
        <taxon>Insecta</taxon>
        <taxon>Pterygota</taxon>
        <taxon>Neoptera</taxon>
        <taxon>Endopterygota</taxon>
        <taxon>Diptera</taxon>
        <taxon>Nematocera</taxon>
        <taxon>Psychodoidea</taxon>
        <taxon>Psychodidae</taxon>
        <taxon>Phlebotomus</taxon>
        <taxon>Phlebotomus</taxon>
    </lineage>
</organism>
<proteinExistence type="inferred from homology"/>
<evidence type="ECO:0000256" key="2">
    <source>
        <dbReference type="ARBA" id="ARBA00011738"/>
    </source>
</evidence>
<evidence type="ECO:0000256" key="5">
    <source>
        <dbReference type="ARBA" id="ARBA00041523"/>
    </source>
</evidence>
<evidence type="ECO:0000313" key="8">
    <source>
        <dbReference type="Proteomes" id="UP000092462"/>
    </source>
</evidence>
<dbReference type="PANTHER" id="PTHR43969:SF9">
    <property type="entry name" value="GLUTATHIONE S TRANSFERASE D10, ISOFORM A-RELATED"/>
    <property type="match status" value="1"/>
</dbReference>
<keyword evidence="8" id="KW-1185">Reference proteome</keyword>
<comment type="catalytic activity">
    <reaction evidence="6">
        <text>RX + glutathione = an S-substituted glutathione + a halide anion + H(+)</text>
        <dbReference type="Rhea" id="RHEA:16437"/>
        <dbReference type="ChEBI" id="CHEBI:15378"/>
        <dbReference type="ChEBI" id="CHEBI:16042"/>
        <dbReference type="ChEBI" id="CHEBI:17792"/>
        <dbReference type="ChEBI" id="CHEBI:57925"/>
        <dbReference type="ChEBI" id="CHEBI:90779"/>
        <dbReference type="EC" id="2.5.1.18"/>
    </reaction>
</comment>
<dbReference type="VEuPathDB" id="VectorBase:PPAPM1_007971"/>
<dbReference type="FunFam" id="1.20.1050.10:FF:000007">
    <property type="entry name" value="Glutathione S-transferase 1-1"/>
    <property type="match status" value="1"/>
</dbReference>
<dbReference type="PROSITE" id="PS50404">
    <property type="entry name" value="GST_NTER"/>
    <property type="match status" value="1"/>
</dbReference>
<protein>
    <recommendedName>
        <fullName evidence="3">glutathione transferase</fullName>
        <ecNumber evidence="3">2.5.1.18</ecNumber>
    </recommendedName>
    <alternativeName>
        <fullName evidence="5">GST class-theta</fullName>
    </alternativeName>
</protein>
<accession>A0A1B0GPD5</accession>
<name>A0A1B0GPD5_PHLPP</name>
<dbReference type="CDD" id="cd03177">
    <property type="entry name" value="GST_C_Delta_Epsilon"/>
    <property type="match status" value="1"/>
</dbReference>
<dbReference type="PANTHER" id="PTHR43969">
    <property type="entry name" value="GLUTATHIONE S TRANSFERASE D10, ISOFORM A-RELATED"/>
    <property type="match status" value="1"/>
</dbReference>
<dbReference type="GO" id="GO:0006749">
    <property type="term" value="P:glutathione metabolic process"/>
    <property type="evidence" value="ECO:0007669"/>
    <property type="project" value="TreeGrafter"/>
</dbReference>
<dbReference type="AlphaFoldDB" id="A0A1B0GPD5"/>
<dbReference type="EMBL" id="AJVK01058452">
    <property type="status" value="NOT_ANNOTATED_CDS"/>
    <property type="molecule type" value="Genomic_DNA"/>
</dbReference>
<dbReference type="VEuPathDB" id="VectorBase:PPAI006595"/>
<dbReference type="InterPro" id="IPR036282">
    <property type="entry name" value="Glutathione-S-Trfase_C_sf"/>
</dbReference>
<comment type="subunit">
    <text evidence="2">Homodimer.</text>
</comment>
<evidence type="ECO:0000256" key="6">
    <source>
        <dbReference type="ARBA" id="ARBA00047960"/>
    </source>
</evidence>
<dbReference type="Gene3D" id="1.20.1050.10">
    <property type="match status" value="1"/>
</dbReference>